<evidence type="ECO:0000256" key="2">
    <source>
        <dbReference type="ARBA" id="ARBA00034247"/>
    </source>
</evidence>
<dbReference type="GO" id="GO:0043709">
    <property type="term" value="P:cell adhesion involved in single-species biofilm formation"/>
    <property type="evidence" value="ECO:0007669"/>
    <property type="project" value="TreeGrafter"/>
</dbReference>
<feature type="transmembrane region" description="Helical" evidence="3">
    <location>
        <begin position="139"/>
        <end position="160"/>
    </location>
</feature>
<dbReference type="RefSeq" id="WP_048365435.1">
    <property type="nucleotide sequence ID" value="NZ_JAAEBV010000001.1"/>
</dbReference>
<evidence type="ECO:0000313" key="6">
    <source>
        <dbReference type="Proteomes" id="UP000036325"/>
    </source>
</evidence>
<dbReference type="GO" id="GO:0052621">
    <property type="term" value="F:diguanylate cyclase activity"/>
    <property type="evidence" value="ECO:0007669"/>
    <property type="project" value="UniProtKB-EC"/>
</dbReference>
<evidence type="ECO:0000313" key="5">
    <source>
        <dbReference type="EMBL" id="KMN12658.1"/>
    </source>
</evidence>
<protein>
    <recommendedName>
        <fullName evidence="1">diguanylate cyclase</fullName>
        <ecNumber evidence="1">2.7.7.65</ecNumber>
    </recommendedName>
</protein>
<feature type="transmembrane region" description="Helical" evidence="3">
    <location>
        <begin position="88"/>
        <end position="109"/>
    </location>
</feature>
<dbReference type="AlphaFoldDB" id="A0A0J6J7Z4"/>
<dbReference type="InterPro" id="IPR029787">
    <property type="entry name" value="Nucleotide_cyclase"/>
</dbReference>
<dbReference type="SMART" id="SM00267">
    <property type="entry name" value="GGDEF"/>
    <property type="match status" value="1"/>
</dbReference>
<dbReference type="STRING" id="1608994.TU86_16740"/>
<accession>A0A0J6J7Z4</accession>
<gene>
    <name evidence="5" type="ORF">TU86_16740</name>
</gene>
<dbReference type="InterPro" id="IPR043128">
    <property type="entry name" value="Rev_trsase/Diguanyl_cyclase"/>
</dbReference>
<feature type="transmembrane region" description="Helical" evidence="3">
    <location>
        <begin position="166"/>
        <end position="184"/>
    </location>
</feature>
<organism evidence="5 6">
    <name type="scientific">Pseudomonas weihenstephanensis</name>
    <dbReference type="NCBI Taxonomy" id="1608994"/>
    <lineage>
        <taxon>Bacteria</taxon>
        <taxon>Pseudomonadati</taxon>
        <taxon>Pseudomonadota</taxon>
        <taxon>Gammaproteobacteria</taxon>
        <taxon>Pseudomonadales</taxon>
        <taxon>Pseudomonadaceae</taxon>
        <taxon>Pseudomonas</taxon>
    </lineage>
</organism>
<comment type="catalytic activity">
    <reaction evidence="2">
        <text>2 GTP = 3',3'-c-di-GMP + 2 diphosphate</text>
        <dbReference type="Rhea" id="RHEA:24898"/>
        <dbReference type="ChEBI" id="CHEBI:33019"/>
        <dbReference type="ChEBI" id="CHEBI:37565"/>
        <dbReference type="ChEBI" id="CHEBI:58805"/>
        <dbReference type="EC" id="2.7.7.65"/>
    </reaction>
</comment>
<name>A0A0J6J7Z4_9PSED</name>
<dbReference type="PANTHER" id="PTHR45138">
    <property type="entry name" value="REGULATORY COMPONENTS OF SENSORY TRANSDUCTION SYSTEM"/>
    <property type="match status" value="1"/>
</dbReference>
<feature type="domain" description="GGDEF" evidence="4">
    <location>
        <begin position="233"/>
        <end position="359"/>
    </location>
</feature>
<dbReference type="GO" id="GO:1902201">
    <property type="term" value="P:negative regulation of bacterial-type flagellum-dependent cell motility"/>
    <property type="evidence" value="ECO:0007669"/>
    <property type="project" value="TreeGrafter"/>
</dbReference>
<keyword evidence="3" id="KW-0812">Transmembrane</keyword>
<evidence type="ECO:0000259" key="4">
    <source>
        <dbReference type="PROSITE" id="PS50887"/>
    </source>
</evidence>
<dbReference type="Proteomes" id="UP000036325">
    <property type="component" value="Unassembled WGS sequence"/>
</dbReference>
<dbReference type="GO" id="GO:0005886">
    <property type="term" value="C:plasma membrane"/>
    <property type="evidence" value="ECO:0007669"/>
    <property type="project" value="TreeGrafter"/>
</dbReference>
<feature type="transmembrane region" description="Helical" evidence="3">
    <location>
        <begin position="115"/>
        <end position="132"/>
    </location>
</feature>
<evidence type="ECO:0000256" key="1">
    <source>
        <dbReference type="ARBA" id="ARBA00012528"/>
    </source>
</evidence>
<dbReference type="NCBIfam" id="TIGR00254">
    <property type="entry name" value="GGDEF"/>
    <property type="match status" value="1"/>
</dbReference>
<keyword evidence="3" id="KW-0472">Membrane</keyword>
<evidence type="ECO:0000256" key="3">
    <source>
        <dbReference type="SAM" id="Phobius"/>
    </source>
</evidence>
<comment type="caution">
    <text evidence="5">The sequence shown here is derived from an EMBL/GenBank/DDBJ whole genome shotgun (WGS) entry which is preliminary data.</text>
</comment>
<dbReference type="Pfam" id="PF00990">
    <property type="entry name" value="GGDEF"/>
    <property type="match status" value="1"/>
</dbReference>
<feature type="transmembrane region" description="Helical" evidence="3">
    <location>
        <begin position="36"/>
        <end position="54"/>
    </location>
</feature>
<proteinExistence type="predicted"/>
<dbReference type="PANTHER" id="PTHR45138:SF9">
    <property type="entry name" value="DIGUANYLATE CYCLASE DGCM-RELATED"/>
    <property type="match status" value="1"/>
</dbReference>
<dbReference type="Gene3D" id="3.30.70.270">
    <property type="match status" value="1"/>
</dbReference>
<dbReference type="InterPro" id="IPR000160">
    <property type="entry name" value="GGDEF_dom"/>
</dbReference>
<feature type="transmembrane region" description="Helical" evidence="3">
    <location>
        <begin position="60"/>
        <end position="81"/>
    </location>
</feature>
<sequence>MLKTIDHEISKYAAPPAVQAEFAQHDFEKLRNFCRLTYAASIVIWLLFDLIVSFKGGQGFTVLSVVFVSAMAGLTIALGFIRKARHFDVLNLIFVLVITLGIRLIIFGLPADTQPIWLILATSSILYNASVLPLSRWGFLAVVGVTWVVLNPFLMTGVQLFDLRGSLILCYFAFLSCLTIYSFFKLRRVKLYNYTMSKLLLTQAYIDTLTEIPNRRSFMSRATSVLAQSPRMHDHYLAMIDIDNFKRVNDLYGHDIGDEVLKRTAASIKAVMNGYEFARLGGEEFAVYVSGVRRADVERLMATLCSQVRNDPAAHPVTVSIGLARVDDQDSLNQALAKADKALYASKHAGKDRFTFYRSTLTGRE</sequence>
<dbReference type="OrthoDB" id="9812260at2"/>
<dbReference type="EC" id="2.7.7.65" evidence="1"/>
<dbReference type="PROSITE" id="PS50887">
    <property type="entry name" value="GGDEF"/>
    <property type="match status" value="1"/>
</dbReference>
<reference evidence="5 6" key="1">
    <citation type="submission" date="2015-02" db="EMBL/GenBank/DDBJ databases">
        <title>Pseudomonas helleri sp. nov. and Pseudomonas weihenstephanensis sp. nov., isolated from raw cows milk.</title>
        <authorList>
            <person name="von Neubeck M."/>
            <person name="Huptas C."/>
            <person name="Wenning M."/>
            <person name="Scherer S."/>
        </authorList>
    </citation>
    <scope>NUCLEOTIDE SEQUENCE [LARGE SCALE GENOMIC DNA]</scope>
    <source>
        <strain evidence="5 6">DSM 29166</strain>
    </source>
</reference>
<keyword evidence="3" id="KW-1133">Transmembrane helix</keyword>
<accession>A0A0J6IK10</accession>
<dbReference type="CDD" id="cd01949">
    <property type="entry name" value="GGDEF"/>
    <property type="match status" value="1"/>
</dbReference>
<dbReference type="SUPFAM" id="SSF55073">
    <property type="entry name" value="Nucleotide cyclase"/>
    <property type="match status" value="1"/>
</dbReference>
<dbReference type="PATRIC" id="fig|1608994.3.peg.4029"/>
<dbReference type="EMBL" id="JYLF01000007">
    <property type="protein sequence ID" value="KMN12658.1"/>
    <property type="molecule type" value="Genomic_DNA"/>
</dbReference>
<dbReference type="InterPro" id="IPR050469">
    <property type="entry name" value="Diguanylate_Cyclase"/>
</dbReference>